<dbReference type="PANTHER" id="PTHR13384:SF19">
    <property type="entry name" value="G PATCH DOMAIN-CONTAINING PROTEIN 1"/>
    <property type="match status" value="1"/>
</dbReference>
<dbReference type="Pfam" id="PF26093">
    <property type="entry name" value="HTH_TGH"/>
    <property type="match status" value="1"/>
</dbReference>
<protein>
    <submittedName>
        <fullName evidence="4">GPTC1 protein</fullName>
    </submittedName>
</protein>
<feature type="compositionally biased region" description="Acidic residues" evidence="2">
    <location>
        <begin position="785"/>
        <end position="799"/>
    </location>
</feature>
<feature type="region of interest" description="Disordered" evidence="2">
    <location>
        <begin position="563"/>
        <end position="584"/>
    </location>
</feature>
<feature type="compositionally biased region" description="Low complexity" evidence="2">
    <location>
        <begin position="715"/>
        <end position="729"/>
    </location>
</feature>
<dbReference type="GO" id="GO:0005634">
    <property type="term" value="C:nucleus"/>
    <property type="evidence" value="ECO:0007669"/>
    <property type="project" value="TreeGrafter"/>
</dbReference>
<feature type="region of interest" description="Disordered" evidence="2">
    <location>
        <begin position="861"/>
        <end position="933"/>
    </location>
</feature>
<dbReference type="Proteomes" id="UP000736164">
    <property type="component" value="Unassembled WGS sequence"/>
</dbReference>
<dbReference type="InterPro" id="IPR011666">
    <property type="entry name" value="DUF1604"/>
</dbReference>
<feature type="non-terminal residue" evidence="4">
    <location>
        <position position="1"/>
    </location>
</feature>
<feature type="region of interest" description="Disordered" evidence="2">
    <location>
        <begin position="69"/>
        <end position="94"/>
    </location>
</feature>
<feature type="compositionally biased region" description="Acidic residues" evidence="2">
    <location>
        <begin position="912"/>
        <end position="925"/>
    </location>
</feature>
<gene>
    <name evidence="4" type="primary">Gpatch1</name>
    <name evidence="4" type="ORF">GTO95_0008444</name>
</gene>
<feature type="compositionally biased region" description="Basic residues" evidence="2">
    <location>
        <begin position="881"/>
        <end position="907"/>
    </location>
</feature>
<dbReference type="GO" id="GO:0006397">
    <property type="term" value="P:mRNA processing"/>
    <property type="evidence" value="ECO:0007669"/>
    <property type="project" value="InterPro"/>
</dbReference>
<evidence type="ECO:0000259" key="3">
    <source>
        <dbReference type="PROSITE" id="PS50174"/>
    </source>
</evidence>
<evidence type="ECO:0000313" key="4">
    <source>
        <dbReference type="EMBL" id="MBN3316574.1"/>
    </source>
</evidence>
<dbReference type="Pfam" id="PF01585">
    <property type="entry name" value="G-patch"/>
    <property type="match status" value="1"/>
</dbReference>
<evidence type="ECO:0000313" key="5">
    <source>
        <dbReference type="Proteomes" id="UP000736164"/>
    </source>
</evidence>
<dbReference type="PROSITE" id="PS50174">
    <property type="entry name" value="G_PATCH"/>
    <property type="match status" value="1"/>
</dbReference>
<dbReference type="EMBL" id="JAAWVO010030959">
    <property type="protein sequence ID" value="MBN3316574.1"/>
    <property type="molecule type" value="Genomic_DNA"/>
</dbReference>
<evidence type="ECO:0000256" key="1">
    <source>
        <dbReference type="ARBA" id="ARBA00008600"/>
    </source>
</evidence>
<comment type="similarity">
    <text evidence="1">Belongs to the GPATCH1 family.</text>
</comment>
<organism evidence="4 5">
    <name type="scientific">Atractosteus spatula</name>
    <name type="common">Alligator gar</name>
    <name type="synonym">Lepisosteus spatula</name>
    <dbReference type="NCBI Taxonomy" id="7917"/>
    <lineage>
        <taxon>Eukaryota</taxon>
        <taxon>Metazoa</taxon>
        <taxon>Chordata</taxon>
        <taxon>Craniata</taxon>
        <taxon>Vertebrata</taxon>
        <taxon>Euteleostomi</taxon>
        <taxon>Actinopterygii</taxon>
        <taxon>Neopterygii</taxon>
        <taxon>Holostei</taxon>
        <taxon>Semionotiformes</taxon>
        <taxon>Lepisosteidae</taxon>
        <taxon>Atractosteus</taxon>
    </lineage>
</organism>
<feature type="compositionally biased region" description="Basic and acidic residues" evidence="2">
    <location>
        <begin position="572"/>
        <end position="584"/>
    </location>
</feature>
<feature type="non-terminal residue" evidence="4">
    <location>
        <position position="947"/>
    </location>
</feature>
<sequence length="947" mass="103979">RKPVPIQEQTVKDERGRYKRFHGAFTGGFSAGYFNTVGSKEGWTPSTFVSSRQQKADRQLLRPEDFMDEEDLSEHGIASREITTTDDFSSSKKDEIRDKARAVASMAGPIPGDTLLEDLITPARTSIGFELLRKMGWKEGQGVGPRVKRKTRKQGADPGVKIYGCALPPDTLDNSEGEEDDYAPENVTFAPKDVTPIDFTSKDDLHGLGYRGLNPQQALLGSSGRGHIDLFSLGSDRMSSLLGQDRPRHNRRVGVSGQAFGVGALEEEDDDIYHSDSLNCYDSVIREETGDGLFGWTAPQEYTGKEKGSHKDVTYVGKILDGFTLASQPEPSKPTYPPPDLPRDFRPVHVFRPVLDVSSASPQVVQALQASTGQVCQGAQEKGRHELDAARRRELLGESALQGPSSVFDLLDSRDKERLAGIRQAAEGKTASMAPSQQALSGLSLPAGADKALSGLSLPAGAEKALSGLSLPAGAEQALGAWHGVTADSRTAFRPFEQNPEKQARYDDYITKLKNGQKDALDSSLDPRMTEWERGRERDEFVRAAMLYKPSSSTLACRFTRGRQEDDSDTVEVQRDQENDASDKEAAVKMKMFGKLTRDTFEWHPDKLLCRRFNIPDPYPGSGIVGLPKVKRDKFSVFNFLTVTESSLPAARGAAPDAPAQPASGPLQADSGRLPQPGRKSRWDVSALSSETKDPLSELLSAARSQATAEKEVQASPAPGAAGSGNPDSEVVRPRTPRRLMLRAVSILFFKLKEEEEEEQESRPPMDLFKAIFASSSDEKSSSSSEDEDEEEDEVEPQEECAPGSVTQTPAPPGPPPGSQGEEKLTESRPLQWKTALLLDLQHSPRTADHRMRNLDLSYHPRYPLVSSPHSHCIEGYKGSKKDHKHKKGKKHKKKRKKQKHKGKQKKRPAEEDSDSTDASEGSDSDVEKDSGALSSEELLKRFCSFV</sequence>
<dbReference type="GO" id="GO:0003723">
    <property type="term" value="F:RNA binding"/>
    <property type="evidence" value="ECO:0007669"/>
    <property type="project" value="TreeGrafter"/>
</dbReference>
<evidence type="ECO:0000256" key="2">
    <source>
        <dbReference type="SAM" id="MobiDB-lite"/>
    </source>
</evidence>
<dbReference type="AlphaFoldDB" id="A0A8J7NMT0"/>
<feature type="domain" description="G-patch" evidence="3">
    <location>
        <begin position="124"/>
        <end position="144"/>
    </location>
</feature>
<dbReference type="PANTHER" id="PTHR13384">
    <property type="entry name" value="G PATCH DOMAIN-CONTAINING PROTEIN 1"/>
    <property type="match status" value="1"/>
</dbReference>
<proteinExistence type="inferred from homology"/>
<reference evidence="4" key="1">
    <citation type="journal article" date="2021" name="Cell">
        <title>Tracing the genetic footprints of vertebrate landing in non-teleost ray-finned fishes.</title>
        <authorList>
            <person name="Bi X."/>
            <person name="Wang K."/>
            <person name="Yang L."/>
            <person name="Pan H."/>
            <person name="Jiang H."/>
            <person name="Wei Q."/>
            <person name="Fang M."/>
            <person name="Yu H."/>
            <person name="Zhu C."/>
            <person name="Cai Y."/>
            <person name="He Y."/>
            <person name="Gan X."/>
            <person name="Zeng H."/>
            <person name="Yu D."/>
            <person name="Zhu Y."/>
            <person name="Jiang H."/>
            <person name="Qiu Q."/>
            <person name="Yang H."/>
            <person name="Zhang Y.E."/>
            <person name="Wang W."/>
            <person name="Zhu M."/>
            <person name="He S."/>
            <person name="Zhang G."/>
        </authorList>
    </citation>
    <scope>NUCLEOTIDE SEQUENCE</scope>
    <source>
        <strain evidence="4">Allg_001</strain>
    </source>
</reference>
<dbReference type="Pfam" id="PF07713">
    <property type="entry name" value="DUF1604"/>
    <property type="match status" value="1"/>
</dbReference>
<dbReference type="InterPro" id="IPR000467">
    <property type="entry name" value="G_patch_dom"/>
</dbReference>
<feature type="compositionally biased region" description="Low complexity" evidence="2">
    <location>
        <begin position="650"/>
        <end position="666"/>
    </location>
</feature>
<comment type="caution">
    <text evidence="4">The sequence shown here is derived from an EMBL/GenBank/DDBJ whole genome shotgun (WGS) entry which is preliminary data.</text>
</comment>
<keyword evidence="5" id="KW-1185">Reference proteome</keyword>
<name>A0A8J7NMT0_ATRSP</name>
<feature type="region of interest" description="Disordered" evidence="2">
    <location>
        <begin position="775"/>
        <end position="831"/>
    </location>
</feature>
<accession>A0A8J7NMT0</accession>
<feature type="region of interest" description="Disordered" evidence="2">
    <location>
        <begin position="650"/>
        <end position="735"/>
    </location>
</feature>